<feature type="chain" id="PRO_5020291180" evidence="4">
    <location>
        <begin position="21"/>
        <end position="1003"/>
    </location>
</feature>
<dbReference type="PANTHER" id="PTHR24107">
    <property type="entry name" value="YNEIN REGULATORY COMPLEX SUBUNIT 5"/>
    <property type="match status" value="1"/>
</dbReference>
<comment type="subcellular location">
    <subcellularLocation>
        <location evidence="1">Cytoplasm</location>
        <location evidence="1">Cytoskeleton</location>
    </subcellularLocation>
</comment>
<organism evidence="5 6">
    <name type="scientific">Metschnikowia bicuspidata</name>
    <dbReference type="NCBI Taxonomy" id="27322"/>
    <lineage>
        <taxon>Eukaryota</taxon>
        <taxon>Fungi</taxon>
        <taxon>Dikarya</taxon>
        <taxon>Ascomycota</taxon>
        <taxon>Saccharomycotina</taxon>
        <taxon>Pichiomycetes</taxon>
        <taxon>Metschnikowiaceae</taxon>
        <taxon>Metschnikowia</taxon>
    </lineage>
</organism>
<accession>A0A4P9ZBE7</accession>
<evidence type="ECO:0000313" key="5">
    <source>
        <dbReference type="EMBL" id="RKP29978.1"/>
    </source>
</evidence>
<keyword evidence="4" id="KW-0732">Signal</keyword>
<dbReference type="PANTHER" id="PTHR24107:SF2">
    <property type="entry name" value="NLR FAMILY CARD DOMAIN CONTAINING 3"/>
    <property type="match status" value="1"/>
</dbReference>
<dbReference type="Proteomes" id="UP000268321">
    <property type="component" value="Unassembled WGS sequence"/>
</dbReference>
<evidence type="ECO:0000256" key="4">
    <source>
        <dbReference type="SAM" id="SignalP"/>
    </source>
</evidence>
<gene>
    <name evidence="5" type="ORF">METBISCDRAFT_27769</name>
</gene>
<feature type="signal peptide" evidence="4">
    <location>
        <begin position="1"/>
        <end position="20"/>
    </location>
</feature>
<dbReference type="GO" id="GO:0005856">
    <property type="term" value="C:cytoskeleton"/>
    <property type="evidence" value="ECO:0007669"/>
    <property type="project" value="UniProtKB-SubCell"/>
</dbReference>
<keyword evidence="2" id="KW-0963">Cytoplasm</keyword>
<proteinExistence type="predicted"/>
<dbReference type="EMBL" id="ML004469">
    <property type="protein sequence ID" value="RKP29978.1"/>
    <property type="molecule type" value="Genomic_DNA"/>
</dbReference>
<sequence>MRVADLIKSLLSTFLDCLVAELVKNNVETGVSNGDVDWLFRGKSKKLTKKLASEMKTWFSSDSIRDNPSFDSLIQSAKTPDLAVFEPISIKLDRNPNREKSGLAQVPELTLKRVTFSINKLDKDPRQQIPSRKPKRGKVLIPEDLNAPVPRLNQGISTADNPISANDHKYSEADIQRAKQAQKRALMKAELHATEAHLIAKKLALQVSQQKQSKNAPSSIEDETIDTAVELIEIDKPLVLRELQFKETEADFTTVEKGEDLSLEAIYTRCCHLREILPIPATLKQLKNKMKRLAVLKMLNPKPTLIDVLSFSDFISITPINTVIFDNVTLTTEMLKHLLSSLVHNESLEKLSLRNVPIDATGWIYLCEFMCRQTNLKKLDISQQKTKLSLKETALRSSMNWNLLIESLIVRKGLEELVMCGCKLSDDIFQRLLDDALAIGTCRLGVAGMELNLRKCEIITNWICRPESTCVGIDVAFNDLSKGKLSPFIDTFLHKEVKLIFFSLHSTNLTDVAETCELLRALSRVKTLRFLDFSSLPDLFPGIILKLSRTLPNFESLRRIHFDLNELTSQSIDAIANILPKVPDLVHVSLLGNRNLDRGSIGSLYSAVKSSNIFTLDLDYDLVPPEFSQRLALYLMKNLDKFIRPNINNIGVDTEQEDVMFDGSLLMETAEKMLLESDKNPGEADLKVQKIVTNALIDRTLRVRKDIHKIIEKLFERRNNGELTFKGKETLLRFCVLDASLEKTLNLFEEKAKQFVHTPTSPLPTPSYETSVQFEQHNKSKQLHEGSVAMIDSGPILMAKNSTPCVHPPLQTNETFEPHLVVIDASSDGTNVAVDYFTGKPVLMKSISQTSAHAKEQELEEGVFHRWGVFMQHTQGGERDPMLIKDTKTGLPLLSAISSGSELPEAIIDAKDIESVSQLISKINNNSISIENIYNKLSRVNDQENKQCNSPVVTSEQFEGAGAVPSQPVEENTSINSEKDVHPVVDKAYEILLNMADKVRFNK</sequence>
<dbReference type="Gene3D" id="3.80.10.10">
    <property type="entry name" value="Ribonuclease Inhibitor"/>
    <property type="match status" value="2"/>
</dbReference>
<dbReference type="AlphaFoldDB" id="A0A4P9ZBE7"/>
<evidence type="ECO:0000256" key="1">
    <source>
        <dbReference type="ARBA" id="ARBA00004245"/>
    </source>
</evidence>
<dbReference type="SUPFAM" id="SSF52047">
    <property type="entry name" value="RNI-like"/>
    <property type="match status" value="1"/>
</dbReference>
<protein>
    <submittedName>
        <fullName evidence="5">RNI-like protein</fullName>
    </submittedName>
</protein>
<dbReference type="InterPro" id="IPR032675">
    <property type="entry name" value="LRR_dom_sf"/>
</dbReference>
<dbReference type="OrthoDB" id="8436363at2759"/>
<keyword evidence="6" id="KW-1185">Reference proteome</keyword>
<evidence type="ECO:0000313" key="6">
    <source>
        <dbReference type="Proteomes" id="UP000268321"/>
    </source>
</evidence>
<evidence type="ECO:0000256" key="3">
    <source>
        <dbReference type="ARBA" id="ARBA00023212"/>
    </source>
</evidence>
<name>A0A4P9ZBE7_9ASCO</name>
<dbReference type="InterPro" id="IPR052410">
    <property type="entry name" value="DRC5"/>
</dbReference>
<evidence type="ECO:0000256" key="2">
    <source>
        <dbReference type="ARBA" id="ARBA00022490"/>
    </source>
</evidence>
<reference evidence="6" key="1">
    <citation type="journal article" date="2018" name="Nat. Microbiol.">
        <title>Leveraging single-cell genomics to expand the fungal tree of life.</title>
        <authorList>
            <person name="Ahrendt S.R."/>
            <person name="Quandt C.A."/>
            <person name="Ciobanu D."/>
            <person name="Clum A."/>
            <person name="Salamov A."/>
            <person name="Andreopoulos B."/>
            <person name="Cheng J.F."/>
            <person name="Woyke T."/>
            <person name="Pelin A."/>
            <person name="Henrissat B."/>
            <person name="Reynolds N.K."/>
            <person name="Benny G.L."/>
            <person name="Smith M.E."/>
            <person name="James T.Y."/>
            <person name="Grigoriev I.V."/>
        </authorList>
    </citation>
    <scope>NUCLEOTIDE SEQUENCE [LARGE SCALE GENOMIC DNA]</scope>
    <source>
        <strain evidence="6">Baker2002</strain>
    </source>
</reference>
<keyword evidence="3" id="KW-0206">Cytoskeleton</keyword>